<evidence type="ECO:0000259" key="6">
    <source>
        <dbReference type="Pfam" id="PF16403"/>
    </source>
</evidence>
<accession>A0ABV0EU27</accession>
<comment type="subcellular location">
    <subcellularLocation>
        <location evidence="1">Cell envelope</location>
    </subcellularLocation>
</comment>
<evidence type="ECO:0000256" key="5">
    <source>
        <dbReference type="SAM" id="Phobius"/>
    </source>
</evidence>
<feature type="coiled-coil region" evidence="3">
    <location>
        <begin position="663"/>
        <end position="700"/>
    </location>
</feature>
<dbReference type="InterPro" id="IPR026906">
    <property type="entry name" value="LRR_5"/>
</dbReference>
<comment type="caution">
    <text evidence="7">The sequence shown here is derived from an EMBL/GenBank/DDBJ whole genome shotgun (WGS) entry which is preliminary data.</text>
</comment>
<dbReference type="PANTHER" id="PTHR24373">
    <property type="entry name" value="SLIT RELATED LEUCINE-RICH REPEAT NEURONAL PROTEIN"/>
    <property type="match status" value="1"/>
</dbReference>
<feature type="compositionally biased region" description="Polar residues" evidence="4">
    <location>
        <begin position="1055"/>
        <end position="1073"/>
    </location>
</feature>
<dbReference type="Pfam" id="PF16403">
    <property type="entry name" value="Bact_surface_Ig-like"/>
    <property type="match status" value="1"/>
</dbReference>
<evidence type="ECO:0000256" key="4">
    <source>
        <dbReference type="SAM" id="MobiDB-lite"/>
    </source>
</evidence>
<keyword evidence="5" id="KW-1133">Transmembrane helix</keyword>
<dbReference type="EMBL" id="JAFREL020000004">
    <property type="protein sequence ID" value="MEO1772046.1"/>
    <property type="molecule type" value="Genomic_DNA"/>
</dbReference>
<dbReference type="InterPro" id="IPR042229">
    <property type="entry name" value="Listeria/Bacterioides_rpt_sf"/>
</dbReference>
<reference evidence="7 8" key="1">
    <citation type="submission" date="2021-03" db="EMBL/GenBank/DDBJ databases">
        <authorList>
            <person name="Gilmore M.S."/>
            <person name="Schwartzman J."/>
            <person name="Van Tyne D."/>
            <person name="Martin M."/>
            <person name="Earl A.M."/>
            <person name="Manson A.L."/>
            <person name="Straub T."/>
            <person name="Salamzade R."/>
            <person name="Saavedra J."/>
            <person name="Lebreton F."/>
            <person name="Prichula J."/>
            <person name="Schaufler K."/>
            <person name="Gaca A."/>
            <person name="Sgardioli B."/>
            <person name="Wagenaar J."/>
            <person name="Strong T."/>
        </authorList>
    </citation>
    <scope>NUCLEOTIDE SEQUENCE [LARGE SCALE GENOMIC DNA]</scope>
    <source>
        <strain evidence="7 8">665A</strain>
    </source>
</reference>
<dbReference type="InterPro" id="IPR032675">
    <property type="entry name" value="LRR_dom_sf"/>
</dbReference>
<dbReference type="NCBIfam" id="TIGR01167">
    <property type="entry name" value="LPXTG_anchor"/>
    <property type="match status" value="1"/>
</dbReference>
<dbReference type="SUPFAM" id="SSF52047">
    <property type="entry name" value="RNI-like"/>
    <property type="match status" value="1"/>
</dbReference>
<protein>
    <recommendedName>
        <fullName evidence="6">Pesticidal crystal protein Cry22Aa Ig-like domain-containing protein</fullName>
    </recommendedName>
</protein>
<dbReference type="Gene3D" id="2.60.40.4270">
    <property type="entry name" value="Listeria-Bacteroides repeat domain"/>
    <property type="match status" value="1"/>
</dbReference>
<feature type="domain" description="Pesticidal crystal protein Cry22Aa Ig-like" evidence="6">
    <location>
        <begin position="707"/>
        <end position="774"/>
    </location>
</feature>
<dbReference type="InterPro" id="IPR013378">
    <property type="entry name" value="InlB-like_B-rpt"/>
</dbReference>
<dbReference type="InterPro" id="IPR050328">
    <property type="entry name" value="Dev_Immune_Receptor"/>
</dbReference>
<evidence type="ECO:0000313" key="7">
    <source>
        <dbReference type="EMBL" id="MEO1772046.1"/>
    </source>
</evidence>
<reference evidence="7 8" key="2">
    <citation type="submission" date="2024-02" db="EMBL/GenBank/DDBJ databases">
        <title>The Genome Sequence of Enterococcus sp. DIV0159.</title>
        <authorList>
            <person name="Earl A."/>
            <person name="Manson A."/>
            <person name="Gilmore M."/>
            <person name="Sanders J."/>
            <person name="Shea T."/>
            <person name="Howe W."/>
            <person name="Livny J."/>
            <person name="Cuomo C."/>
            <person name="Neafsey D."/>
            <person name="Birren B."/>
        </authorList>
    </citation>
    <scope>NUCLEOTIDE SEQUENCE [LARGE SCALE GENOMIC DNA]</scope>
    <source>
        <strain evidence="7 8">665A</strain>
    </source>
</reference>
<feature type="transmembrane region" description="Helical" evidence="5">
    <location>
        <begin position="1088"/>
        <end position="1107"/>
    </location>
</feature>
<keyword evidence="2" id="KW-0732">Signal</keyword>
<proteinExistence type="predicted"/>
<gene>
    <name evidence="7" type="ORF">JZO67_004028</name>
</gene>
<dbReference type="PANTHER" id="PTHR24373:SF397">
    <property type="entry name" value="IG-LIKE DOMAIN-CONTAINING PROTEIN"/>
    <property type="match status" value="1"/>
</dbReference>
<dbReference type="Gene3D" id="3.80.10.10">
    <property type="entry name" value="Ribonuclease Inhibitor"/>
    <property type="match status" value="2"/>
</dbReference>
<dbReference type="Pfam" id="PF13306">
    <property type="entry name" value="LRR_5"/>
    <property type="match status" value="1"/>
</dbReference>
<keyword evidence="8" id="KW-1185">Reference proteome</keyword>
<dbReference type="Gene3D" id="1.20.1270.90">
    <property type="entry name" value="AF1782-like"/>
    <property type="match status" value="1"/>
</dbReference>
<dbReference type="Pfam" id="PF03382">
    <property type="entry name" value="DUF285"/>
    <property type="match status" value="1"/>
</dbReference>
<dbReference type="InterPro" id="IPR011889">
    <property type="entry name" value="Liste_lipo_26"/>
</dbReference>
<evidence type="ECO:0000313" key="8">
    <source>
        <dbReference type="Proteomes" id="UP000664357"/>
    </source>
</evidence>
<dbReference type="NCBIfam" id="TIGR02167">
    <property type="entry name" value="Liste_lipo_26"/>
    <property type="match status" value="2"/>
</dbReference>
<dbReference type="Pfam" id="PF09479">
    <property type="entry name" value="Flg_new"/>
    <property type="match status" value="1"/>
</dbReference>
<dbReference type="InterPro" id="IPR005046">
    <property type="entry name" value="DUF285"/>
</dbReference>
<organism evidence="7 8">
    <name type="scientific">Candidatus Enterococcus ferrettii</name>
    <dbReference type="NCBI Taxonomy" id="2815324"/>
    <lineage>
        <taxon>Bacteria</taxon>
        <taxon>Bacillati</taxon>
        <taxon>Bacillota</taxon>
        <taxon>Bacilli</taxon>
        <taxon>Lactobacillales</taxon>
        <taxon>Enterococcaceae</taxon>
        <taxon>Enterococcus</taxon>
    </lineage>
</organism>
<dbReference type="InterPro" id="IPR013783">
    <property type="entry name" value="Ig-like_fold"/>
</dbReference>
<evidence type="ECO:0000256" key="3">
    <source>
        <dbReference type="SAM" id="Coils"/>
    </source>
</evidence>
<dbReference type="Proteomes" id="UP000664357">
    <property type="component" value="Unassembled WGS sequence"/>
</dbReference>
<evidence type="ECO:0000256" key="1">
    <source>
        <dbReference type="ARBA" id="ARBA00004196"/>
    </source>
</evidence>
<keyword evidence="5" id="KW-0812">Transmembrane</keyword>
<dbReference type="Gene3D" id="2.60.40.10">
    <property type="entry name" value="Immunoglobulins"/>
    <property type="match status" value="2"/>
</dbReference>
<sequence>MISKCLFFQTHFKCIKMIVVGCVLFFIGIHMDVTYGEEINSSNDSLIQNEEKWETETTEEGRAKIIGYSESVNLNELVIPSSINGLPVEVNLKEIFGETLQTQIRSFTIEHSKANLQPVKLTGEFNSLFSKHLQSSKIKRIDFGDADTSSITTMDSMFLHCRSLNFLNLGENFNTVNVKNMRRMFDGIKLKQLDLGKKFITSNVETMEEMFYGCSNLESLDLGEQFYTQNVRSMRWMFFQCQKLKQLDLGDHFDTQNVQTMTHMFSTCNSLTELDLGELFDTRNVTDISGMFLNCVELKRLDLGDHFDTSNVKDMMYTFENCEKLENLHLGNKFHTSEVETMDAMFSECKRLSDFSFLASFDTSQVKSMYSMFQDCLAVERLELNFDTQNVLTMWSLFSGCTNLKELTLGEKFDSKKMTVPLSFSELFKDCKKLRQLTIPSAFKLSENSALKEVPLEEKDYYWAYKKEQPLTTKELIIFHNNQPENSMNKYELKKAYQIRYEVTNNPAISSFPEQTIWENQIFEEIPKEYTKEGYDIQWSVDGKLFNEPISVTKSIVLSGQATPISYTITFDSAGGEKVNAITYTIQDSIDSLPVPIRKGYLFDGWCDEEGKISTISKGTTGNKTLSAEWLVDKTSLNERIKKEQALNRVAVSYTTTSWETYSKALEEASAALEEERVTLKSLTAIEKRLVQAIKQLKELPPSTLSFEGLIDCTIEKGEAFDPKAGVKAIDSIEGELTHKIKIVGTVDSSKVGSYLLTYSVENSANNKIEKAIYVHVIESDESNNVYVHHTIEIPELTLPRYSDYKQIIKDKMIIKNSNGDSISSETVAFSISSEKDTTELGDMTALVTISYENGTSVNQSVKITIISGIEIIQSDIACLFYVGDKKESFDPYSVFQAFEISSDGTKTTLGPYDTKKEFGIEVIDNPIDFSKPGEYIVRYQVTNSLGEKVAHSYTVKVNASKELKLKATDKIMYVGDILTEEKILSWAKTENADKLEFEELGQAIPIDTKTNQLTSIGEYNIRYKAYQVTGETEEVTIKLTVQEQLLSSYPISMNDTKNKANMNKKGPSSSAKKSVLPKTGSEKTNSFVYLIGFFLAAFAIHFVKFVKEKEMEL</sequence>
<feature type="region of interest" description="Disordered" evidence="4">
    <location>
        <begin position="1055"/>
        <end position="1080"/>
    </location>
</feature>
<dbReference type="InterPro" id="IPR032179">
    <property type="entry name" value="Cry22Aa_Ig-like"/>
</dbReference>
<evidence type="ECO:0000256" key="2">
    <source>
        <dbReference type="ARBA" id="ARBA00022729"/>
    </source>
</evidence>
<keyword evidence="3" id="KW-0175">Coiled coil</keyword>
<keyword evidence="5" id="KW-0472">Membrane</keyword>
<name>A0ABV0EU27_9ENTE</name>